<organism evidence="2 3">
    <name type="scientific">Pseudocohnilembus persalinus</name>
    <name type="common">Ciliate</name>
    <dbReference type="NCBI Taxonomy" id="266149"/>
    <lineage>
        <taxon>Eukaryota</taxon>
        <taxon>Sar</taxon>
        <taxon>Alveolata</taxon>
        <taxon>Ciliophora</taxon>
        <taxon>Intramacronucleata</taxon>
        <taxon>Oligohymenophorea</taxon>
        <taxon>Scuticociliatia</taxon>
        <taxon>Philasterida</taxon>
        <taxon>Pseudocohnilembidae</taxon>
        <taxon>Pseudocohnilembus</taxon>
    </lineage>
</organism>
<evidence type="ECO:0000313" key="3">
    <source>
        <dbReference type="Proteomes" id="UP000054937"/>
    </source>
</evidence>
<reference evidence="2 3" key="1">
    <citation type="journal article" date="2015" name="Sci. Rep.">
        <title>Genome of the facultative scuticociliatosis pathogen Pseudocohnilembus persalinus provides insight into its virulence through horizontal gene transfer.</title>
        <authorList>
            <person name="Xiong J."/>
            <person name="Wang G."/>
            <person name="Cheng J."/>
            <person name="Tian M."/>
            <person name="Pan X."/>
            <person name="Warren A."/>
            <person name="Jiang C."/>
            <person name="Yuan D."/>
            <person name="Miao W."/>
        </authorList>
    </citation>
    <scope>NUCLEOTIDE SEQUENCE [LARGE SCALE GENOMIC DNA]</scope>
    <source>
        <strain evidence="2">36N120E</strain>
    </source>
</reference>
<feature type="region of interest" description="Disordered" evidence="1">
    <location>
        <begin position="65"/>
        <end position="100"/>
    </location>
</feature>
<keyword evidence="3" id="KW-1185">Reference proteome</keyword>
<comment type="caution">
    <text evidence="2">The sequence shown here is derived from an EMBL/GenBank/DDBJ whole genome shotgun (WGS) entry which is preliminary data.</text>
</comment>
<evidence type="ECO:0000313" key="2">
    <source>
        <dbReference type="EMBL" id="KRX10192.1"/>
    </source>
</evidence>
<proteinExistence type="predicted"/>
<dbReference type="AlphaFoldDB" id="A0A0V0R756"/>
<dbReference type="Proteomes" id="UP000054937">
    <property type="component" value="Unassembled WGS sequence"/>
</dbReference>
<sequence length="262" mass="30180">MTSNQKSENFKLQTNSLYDNIISKVITTLKEQVSHGDVINIKEHQIDTIGQQWEKKFKHIKKQLEEESNLNDETNKGKQEDDSDSEDENGDEKKSDQFRIPSLKRKGTQLEDTLIKQVSSGDPNDMLNMLNDFNKQSSIMSQADLSFNKVDSSINRQKIQRDLDEDAKKEESTERQKLIKDALEDFEKVISTQYVYPANNDDSDESDNEEKQKEKQRRKTPNVIFGKTDSCTIQNLPTTLILLPILQISTQKHMGNFTFGSK</sequence>
<feature type="compositionally biased region" description="Acidic residues" evidence="1">
    <location>
        <begin position="81"/>
        <end position="90"/>
    </location>
</feature>
<protein>
    <submittedName>
        <fullName evidence="2">Uncharacterized protein</fullName>
    </submittedName>
</protein>
<feature type="region of interest" description="Disordered" evidence="1">
    <location>
        <begin position="195"/>
        <end position="222"/>
    </location>
</feature>
<dbReference type="EMBL" id="LDAU01000038">
    <property type="protein sequence ID" value="KRX10192.1"/>
    <property type="molecule type" value="Genomic_DNA"/>
</dbReference>
<accession>A0A0V0R756</accession>
<gene>
    <name evidence="2" type="ORF">PPERSA_08650</name>
</gene>
<name>A0A0V0R756_PSEPJ</name>
<dbReference type="InParanoid" id="A0A0V0R756"/>
<evidence type="ECO:0000256" key="1">
    <source>
        <dbReference type="SAM" id="MobiDB-lite"/>
    </source>
</evidence>